<evidence type="ECO:0000313" key="6">
    <source>
        <dbReference type="Proteomes" id="UP000091967"/>
    </source>
</evidence>
<feature type="region of interest" description="Disordered" evidence="3">
    <location>
        <begin position="1"/>
        <end position="26"/>
    </location>
</feature>
<dbReference type="Proteomes" id="UP000091967">
    <property type="component" value="Unassembled WGS sequence"/>
</dbReference>
<sequence>MRGLLASRSRWPAAAREEKKGGTDPNRRFMTLAETLAAGEALPDSKDAEIEVVVDEEVESVIEDRCAGGHDINTSHQRELSLTPEREGDLVTYIVEREKAFQPLTRTEIRLFAEQLSEVNGQIRYIGKNWVDRFFTRHPAIEKKPTKVFESSRKRAVTRKSLSDYFTGLQWVINEKNVKRENTYNVDENGVQLGETRAGIVAGTSMTARSEVIKSDNSTWASIIECISAGGIRLTPCVVFSGKNLQGQWFPRVFPSWKYAASPSGWSNSDIFIRWFMDTFIPETTPSDPSQWRLLVLDRHKSHITPELMKKAWMHRIWLSWLPSHLSHITQPLDVAVFGPLKTYYHQLTRAWASYEATSPHQQQLFLEAYERASEKAMSRRNIMSGFSKSGVFPICLRKAIEALKPRERKRKTFEGPTTPRKPRVTDDLAWSTPQGSADIRKQQEAAQSDGIVSIRDFNCIMKKAMKSIDNKNSQIQRLEEEKADLKASAAAEEPTGRVAVEFNPNSAFPSINQIITARDQAEKNTLHRLEQKAKEKAKE</sequence>
<protein>
    <recommendedName>
        <fullName evidence="4">HTH CENPB-type domain-containing protein</fullName>
    </recommendedName>
</protein>
<dbReference type="Pfam" id="PF03184">
    <property type="entry name" value="DDE_1"/>
    <property type="match status" value="1"/>
</dbReference>
<keyword evidence="6" id="KW-1185">Reference proteome</keyword>
<organism evidence="5 6">
    <name type="scientific">Fusarium poae</name>
    <dbReference type="NCBI Taxonomy" id="36050"/>
    <lineage>
        <taxon>Eukaryota</taxon>
        <taxon>Fungi</taxon>
        <taxon>Dikarya</taxon>
        <taxon>Ascomycota</taxon>
        <taxon>Pezizomycotina</taxon>
        <taxon>Sordariomycetes</taxon>
        <taxon>Hypocreomycetidae</taxon>
        <taxon>Hypocreales</taxon>
        <taxon>Nectriaceae</taxon>
        <taxon>Fusarium</taxon>
    </lineage>
</organism>
<dbReference type="GO" id="GO:0003677">
    <property type="term" value="F:DNA binding"/>
    <property type="evidence" value="ECO:0007669"/>
    <property type="project" value="UniProtKB-KW"/>
</dbReference>
<dbReference type="EMBL" id="LYXU01000140">
    <property type="protein sequence ID" value="OBS15692.1"/>
    <property type="molecule type" value="Genomic_DNA"/>
</dbReference>
<feature type="domain" description="HTH CENPB-type" evidence="4">
    <location>
        <begin position="74"/>
        <end position="144"/>
    </location>
</feature>
<evidence type="ECO:0000256" key="2">
    <source>
        <dbReference type="SAM" id="Coils"/>
    </source>
</evidence>
<evidence type="ECO:0000259" key="4">
    <source>
        <dbReference type="PROSITE" id="PS51253"/>
    </source>
</evidence>
<name>A0A1B8A5F1_FUSPO</name>
<feature type="compositionally biased region" description="Basic and acidic residues" evidence="3">
    <location>
        <begin position="15"/>
        <end position="26"/>
    </location>
</feature>
<feature type="region of interest" description="Disordered" evidence="3">
    <location>
        <begin position="408"/>
        <end position="437"/>
    </location>
</feature>
<evidence type="ECO:0000313" key="5">
    <source>
        <dbReference type="EMBL" id="OBS15692.1"/>
    </source>
</evidence>
<evidence type="ECO:0000256" key="1">
    <source>
        <dbReference type="ARBA" id="ARBA00023125"/>
    </source>
</evidence>
<proteinExistence type="predicted"/>
<evidence type="ECO:0000256" key="3">
    <source>
        <dbReference type="SAM" id="MobiDB-lite"/>
    </source>
</evidence>
<dbReference type="PANTHER" id="PTHR19303">
    <property type="entry name" value="TRANSPOSON"/>
    <property type="match status" value="1"/>
</dbReference>
<reference evidence="5 6" key="1">
    <citation type="submission" date="2016-06" db="EMBL/GenBank/DDBJ databases">
        <title>Living apart together: crosstalk between the core and supernumerary genomes in a fungal plant pathogen.</title>
        <authorList>
            <person name="Vanheule A."/>
            <person name="Audenaert K."/>
            <person name="Warris S."/>
            <person name="Van De Geest H."/>
            <person name="Schijlen E."/>
            <person name="Hofte M."/>
            <person name="De Saeger S."/>
            <person name="Haesaert G."/>
            <person name="Waalwijk C."/>
            <person name="Van Der Lee T."/>
        </authorList>
    </citation>
    <scope>NUCLEOTIDE SEQUENCE [LARGE SCALE GENOMIC DNA]</scope>
    <source>
        <strain evidence="5 6">2516</strain>
    </source>
</reference>
<keyword evidence="2" id="KW-0175">Coiled coil</keyword>
<comment type="caution">
    <text evidence="5">The sequence shown here is derived from an EMBL/GenBank/DDBJ whole genome shotgun (WGS) entry which is preliminary data.</text>
</comment>
<keyword evidence="1" id="KW-0238">DNA-binding</keyword>
<dbReference type="AlphaFoldDB" id="A0A1B8A5F1"/>
<dbReference type="InterPro" id="IPR004875">
    <property type="entry name" value="DDE_SF_endonuclease_dom"/>
</dbReference>
<dbReference type="PROSITE" id="PS51253">
    <property type="entry name" value="HTH_CENPB"/>
    <property type="match status" value="1"/>
</dbReference>
<dbReference type="Pfam" id="PF03221">
    <property type="entry name" value="HTH_Tnp_Tc5"/>
    <property type="match status" value="1"/>
</dbReference>
<dbReference type="STRING" id="36050.A0A1B8A5F1"/>
<gene>
    <name evidence="5" type="ORF">FPOA_13518</name>
</gene>
<feature type="coiled-coil region" evidence="2">
    <location>
        <begin position="462"/>
        <end position="489"/>
    </location>
</feature>
<dbReference type="GO" id="GO:0005634">
    <property type="term" value="C:nucleus"/>
    <property type="evidence" value="ECO:0007669"/>
    <property type="project" value="TreeGrafter"/>
</dbReference>
<dbReference type="InterPro" id="IPR006600">
    <property type="entry name" value="HTH_CenpB_DNA-bd_dom"/>
</dbReference>
<accession>A0A1B8A5F1</accession>
<dbReference type="PANTHER" id="PTHR19303:SF74">
    <property type="entry name" value="POGO TRANSPOSABLE ELEMENT WITH KRAB DOMAIN"/>
    <property type="match status" value="1"/>
</dbReference>
<dbReference type="InterPro" id="IPR050863">
    <property type="entry name" value="CenT-Element_Derived"/>
</dbReference>